<name>A0A060IDT5_RHIET</name>
<dbReference type="EMBL" id="CP006991">
    <property type="protein sequence ID" value="AIC31897.1"/>
    <property type="molecule type" value="Genomic_DNA"/>
</dbReference>
<organism evidence="1 2">
    <name type="scientific">Rhizobium etli bv. mimosae str. IE4771</name>
    <dbReference type="NCBI Taxonomy" id="1432050"/>
    <lineage>
        <taxon>Bacteria</taxon>
        <taxon>Pseudomonadati</taxon>
        <taxon>Pseudomonadota</taxon>
        <taxon>Alphaproteobacteria</taxon>
        <taxon>Hyphomicrobiales</taxon>
        <taxon>Rhizobiaceae</taxon>
        <taxon>Rhizobium/Agrobacterium group</taxon>
        <taxon>Rhizobium</taxon>
    </lineage>
</organism>
<dbReference type="HOGENOM" id="CLU_2882809_0_0_5"/>
<dbReference type="Proteomes" id="UP000027180">
    <property type="component" value="Plasmid pRetIE4771e"/>
</dbReference>
<reference evidence="1 2" key="1">
    <citation type="submission" date="2013-12" db="EMBL/GenBank/DDBJ databases">
        <title>Complete genome sequence of Rhizobium etli bv. mimosae IE4771.</title>
        <authorList>
            <person name="Bustos P."/>
            <person name="Santamaria R.I."/>
            <person name="Lozano L."/>
            <person name="Ormeno-Orrillo E."/>
            <person name="Rogel M.A."/>
            <person name="Romero D."/>
            <person name="Cevallos M.A."/>
            <person name="Martinez-Romero E."/>
            <person name="Gonzalez V."/>
        </authorList>
    </citation>
    <scope>NUCLEOTIDE SEQUENCE [LARGE SCALE GENOMIC DNA]</scope>
    <source>
        <strain evidence="1 2">IE4771</strain>
        <plasmid evidence="2">Plasmid pRetIE4771e</plasmid>
    </source>
</reference>
<gene>
    <name evidence="1" type="ORF">IE4771_PE00674</name>
</gene>
<protein>
    <submittedName>
        <fullName evidence="1">Uncharacterized protein</fullName>
    </submittedName>
</protein>
<proteinExistence type="predicted"/>
<keyword evidence="1" id="KW-0614">Plasmid</keyword>
<dbReference type="KEGG" id="rei:IE4771_PE00674"/>
<geneLocation type="plasmid" evidence="1 2">
    <name>pRetIE4771e</name>
</geneLocation>
<evidence type="ECO:0000313" key="2">
    <source>
        <dbReference type="Proteomes" id="UP000027180"/>
    </source>
</evidence>
<accession>A0A060IDT5</accession>
<evidence type="ECO:0000313" key="1">
    <source>
        <dbReference type="EMBL" id="AIC31897.1"/>
    </source>
</evidence>
<sequence>MAGRSSVSRVYQAIRPAFMAAKKGNPFTLQQFGTESRPLRRPINDRNRSRHVVVQRNPLTAAG</sequence>
<dbReference type="AlphaFoldDB" id="A0A060IDT5"/>